<dbReference type="OrthoDB" id="9776303at2"/>
<reference evidence="3 4" key="1">
    <citation type="submission" date="2016-05" db="EMBL/GenBank/DDBJ databases">
        <title>Microbial solvent formation.</title>
        <authorList>
            <person name="Poehlein A."/>
            <person name="Montoya Solano J.D."/>
            <person name="Flitsch S."/>
            <person name="Krabben P."/>
            <person name="Duerre P."/>
            <person name="Daniel R."/>
        </authorList>
    </citation>
    <scope>NUCLEOTIDE SEQUENCE [LARGE SCALE GENOMIC DNA]</scope>
    <source>
        <strain evidence="3 4">DSM 2619</strain>
    </source>
</reference>
<gene>
    <name evidence="3" type="primary">bpoC</name>
    <name evidence="3" type="ORF">CLPUN_26310</name>
</gene>
<protein>
    <submittedName>
        <fullName evidence="3">Putative non-heme bromoperoxidase BpoC</fullName>
        <ecNumber evidence="3">1.11.1.18</ecNumber>
    </submittedName>
</protein>
<organism evidence="3 4">
    <name type="scientific">Clostridium puniceum</name>
    <dbReference type="NCBI Taxonomy" id="29367"/>
    <lineage>
        <taxon>Bacteria</taxon>
        <taxon>Bacillati</taxon>
        <taxon>Bacillota</taxon>
        <taxon>Clostridia</taxon>
        <taxon>Eubacteriales</taxon>
        <taxon>Clostridiaceae</taxon>
        <taxon>Clostridium</taxon>
    </lineage>
</organism>
<dbReference type="GO" id="GO:0016787">
    <property type="term" value="F:hydrolase activity"/>
    <property type="evidence" value="ECO:0007669"/>
    <property type="project" value="UniProtKB-KW"/>
</dbReference>
<keyword evidence="1" id="KW-0378">Hydrolase</keyword>
<dbReference type="Gene3D" id="3.40.50.1820">
    <property type="entry name" value="alpha/beta hydrolase"/>
    <property type="match status" value="1"/>
</dbReference>
<dbReference type="Proteomes" id="UP000190890">
    <property type="component" value="Unassembled WGS sequence"/>
</dbReference>
<dbReference type="RefSeq" id="WP_077847740.1">
    <property type="nucleotide sequence ID" value="NZ_LZZM01000167.1"/>
</dbReference>
<dbReference type="GO" id="GO:0019806">
    <property type="term" value="F:bromide peroxidase activity"/>
    <property type="evidence" value="ECO:0007669"/>
    <property type="project" value="UniProtKB-EC"/>
</dbReference>
<accession>A0A1S8TG93</accession>
<dbReference type="InterPro" id="IPR029058">
    <property type="entry name" value="AB_hydrolase_fold"/>
</dbReference>
<dbReference type="SUPFAM" id="SSF53474">
    <property type="entry name" value="alpha/beta-Hydrolases"/>
    <property type="match status" value="1"/>
</dbReference>
<evidence type="ECO:0000313" key="3">
    <source>
        <dbReference type="EMBL" id="OOM76691.1"/>
    </source>
</evidence>
<dbReference type="Pfam" id="PF00561">
    <property type="entry name" value="Abhydrolase_1"/>
    <property type="match status" value="1"/>
</dbReference>
<dbReference type="STRING" id="29367.CLPUN_26310"/>
<keyword evidence="4" id="KW-1185">Reference proteome</keyword>
<dbReference type="EMBL" id="LZZM01000167">
    <property type="protein sequence ID" value="OOM76691.1"/>
    <property type="molecule type" value="Genomic_DNA"/>
</dbReference>
<dbReference type="PANTHER" id="PTHR43329">
    <property type="entry name" value="EPOXIDE HYDROLASE"/>
    <property type="match status" value="1"/>
</dbReference>
<dbReference type="EC" id="1.11.1.18" evidence="3"/>
<evidence type="ECO:0000313" key="4">
    <source>
        <dbReference type="Proteomes" id="UP000190890"/>
    </source>
</evidence>
<name>A0A1S8TG93_9CLOT</name>
<dbReference type="PRINTS" id="PR00412">
    <property type="entry name" value="EPOXHYDRLASE"/>
</dbReference>
<dbReference type="PRINTS" id="PR00111">
    <property type="entry name" value="ABHYDROLASE"/>
</dbReference>
<dbReference type="InterPro" id="IPR000073">
    <property type="entry name" value="AB_hydrolase_1"/>
</dbReference>
<evidence type="ECO:0000259" key="2">
    <source>
        <dbReference type="Pfam" id="PF00561"/>
    </source>
</evidence>
<feature type="domain" description="AB hydrolase-1" evidence="2">
    <location>
        <begin position="25"/>
        <end position="267"/>
    </location>
</feature>
<evidence type="ECO:0000256" key="1">
    <source>
        <dbReference type="ARBA" id="ARBA00022801"/>
    </source>
</evidence>
<dbReference type="InterPro" id="IPR000639">
    <property type="entry name" value="Epox_hydrolase-like"/>
</dbReference>
<sequence length="281" mass="32058">MNFSTKKLHVNGLNFNVFDEGKGEPVLLLHGYPDSLKTWRKVIPLLLEKGYRVIAFDQRGFGETDAPVNVEEYRVENIVKDALSILAALKVNSKIRLIGHDWGANIGWAFSIACPQMLESYVAISVGHPMSYLNDGGFEQKKKGWYTMANLFEGRAENMFSANNWAMLRMFTDNNPEADKNWIPDLERPGRFTAALNWYRANLDPKYAVPKDKETPTTVKVPVLGIYSTNDLYLSKAQMINSEKYIGAKFSYYEINGAGHWIQLERPEELVQAIEKFYKSI</sequence>
<comment type="caution">
    <text evidence="3">The sequence shown here is derived from an EMBL/GenBank/DDBJ whole genome shotgun (WGS) entry which is preliminary data.</text>
</comment>
<dbReference type="AlphaFoldDB" id="A0A1S8TG93"/>
<proteinExistence type="predicted"/>
<keyword evidence="3" id="KW-0560">Oxidoreductase</keyword>
<keyword evidence="3" id="KW-0575">Peroxidase</keyword>